<dbReference type="InterPro" id="IPR011184">
    <property type="entry name" value="DNA_mismatch_repair_Msh2"/>
</dbReference>
<dbReference type="InterPro" id="IPR027417">
    <property type="entry name" value="P-loop_NTPase"/>
</dbReference>
<dbReference type="InterPro" id="IPR000432">
    <property type="entry name" value="DNA_mismatch_repair_MutS_C"/>
</dbReference>
<evidence type="ECO:0000256" key="8">
    <source>
        <dbReference type="ARBA" id="ARBA00023204"/>
    </source>
</evidence>
<keyword evidence="4 12" id="KW-0547">Nucleotide-binding</keyword>
<dbReference type="InterPro" id="IPR007695">
    <property type="entry name" value="DNA_mismatch_repair_MutS-lik_N"/>
</dbReference>
<dbReference type="Pfam" id="PF00488">
    <property type="entry name" value="MutS_V"/>
    <property type="match status" value="1"/>
</dbReference>
<evidence type="ECO:0000256" key="6">
    <source>
        <dbReference type="ARBA" id="ARBA00022840"/>
    </source>
</evidence>
<dbReference type="InterPro" id="IPR045076">
    <property type="entry name" value="MutS"/>
</dbReference>
<dbReference type="FunFam" id="1.10.1420.10:FF:000003">
    <property type="entry name" value="DNA mismatch repair protein"/>
    <property type="match status" value="1"/>
</dbReference>
<reference evidence="14 15" key="1">
    <citation type="submission" date="2015-01" db="EMBL/GenBank/DDBJ databases">
        <title>Genome of allotetraploid Gossypium barbadense reveals genomic plasticity and fiber elongation in cotton evolution.</title>
        <authorList>
            <person name="Chen X."/>
            <person name="Liu X."/>
            <person name="Zhao B."/>
            <person name="Zheng H."/>
            <person name="Hu Y."/>
            <person name="Lu G."/>
            <person name="Yang C."/>
            <person name="Chen J."/>
            <person name="Shan C."/>
            <person name="Zhang L."/>
            <person name="Zhou Y."/>
            <person name="Wang L."/>
            <person name="Guo W."/>
            <person name="Bai Y."/>
            <person name="Ruan J."/>
            <person name="Shangguan X."/>
            <person name="Mao Y."/>
            <person name="Jiang J."/>
            <person name="Zhu Y."/>
            <person name="Lei J."/>
            <person name="Kang H."/>
            <person name="Chen S."/>
            <person name="He X."/>
            <person name="Wang R."/>
            <person name="Wang Y."/>
            <person name="Chen J."/>
            <person name="Wang L."/>
            <person name="Yu S."/>
            <person name="Wang B."/>
            <person name="Wei J."/>
            <person name="Song S."/>
            <person name="Lu X."/>
            <person name="Gao Z."/>
            <person name="Gu W."/>
            <person name="Deng X."/>
            <person name="Ma D."/>
            <person name="Wang S."/>
            <person name="Liang W."/>
            <person name="Fang L."/>
            <person name="Cai C."/>
            <person name="Zhu X."/>
            <person name="Zhou B."/>
            <person name="Zhang Y."/>
            <person name="Chen Z."/>
            <person name="Xu S."/>
            <person name="Zhu R."/>
            <person name="Wang S."/>
            <person name="Zhang T."/>
            <person name="Zhao G."/>
        </authorList>
    </citation>
    <scope>NUCLEOTIDE SEQUENCE [LARGE SCALE GENOMIC DNA]</scope>
    <source>
        <strain evidence="15">cv. Xinhai21</strain>
        <tissue evidence="14">Leaf</tissue>
    </source>
</reference>
<comment type="subcellular location">
    <subcellularLocation>
        <location evidence="1">Nucleus</location>
    </subcellularLocation>
</comment>
<dbReference type="InterPro" id="IPR007860">
    <property type="entry name" value="DNA_mmatch_repair_MutS_con_dom"/>
</dbReference>
<dbReference type="InterPro" id="IPR036678">
    <property type="entry name" value="MutS_con_dom_sf"/>
</dbReference>
<keyword evidence="5 12" id="KW-0227">DNA damage</keyword>
<evidence type="ECO:0000256" key="11">
    <source>
        <dbReference type="ARBA" id="ARBA00073545"/>
    </source>
</evidence>
<dbReference type="NCBIfam" id="NF003810">
    <property type="entry name" value="PRK05399.1"/>
    <property type="match status" value="1"/>
</dbReference>
<dbReference type="GO" id="GO:0032301">
    <property type="term" value="C:MutSalpha complex"/>
    <property type="evidence" value="ECO:0007669"/>
    <property type="project" value="TreeGrafter"/>
</dbReference>
<keyword evidence="8 12" id="KW-0234">DNA repair</keyword>
<evidence type="ECO:0000256" key="1">
    <source>
        <dbReference type="ARBA" id="ARBA00004123"/>
    </source>
</evidence>
<dbReference type="GO" id="GO:0006298">
    <property type="term" value="P:mismatch repair"/>
    <property type="evidence" value="ECO:0007669"/>
    <property type="project" value="InterPro"/>
</dbReference>
<dbReference type="Pfam" id="PF05190">
    <property type="entry name" value="MutS_IV"/>
    <property type="match status" value="1"/>
</dbReference>
<dbReference type="PIRSF" id="PIRSF005813">
    <property type="entry name" value="MSH2"/>
    <property type="match status" value="1"/>
</dbReference>
<dbReference type="Gene3D" id="3.40.50.300">
    <property type="entry name" value="P-loop containing nucleotide triphosphate hydrolases"/>
    <property type="match status" value="1"/>
</dbReference>
<dbReference type="AlphaFoldDB" id="A0A2P5W1H0"/>
<dbReference type="FunFam" id="1.10.1420.10:FF:000021">
    <property type="entry name" value="DNA mismatch repair protein MSH2"/>
    <property type="match status" value="1"/>
</dbReference>
<gene>
    <name evidence="14" type="ORF">GOBAR_AA35774</name>
</gene>
<keyword evidence="7 12" id="KW-0238">DNA-binding</keyword>
<sequence length="984" mass="110498">MDENFDEQNKLPELKLDAKQAQGFLSFFKTLPNDPRAVRFFDRRDYYTAHGENATFIAKTYYRTTTALRKLGSGSNGLSSVSVNKNMFEIITRDLLLERTDHTLELYEGSGSNWRLVKSASPGNLSSFEDVLFANNEMQDTPVVVALLPNFRENGCTVGFSYVDLTKRILGLAEFLDDSHFTNVESALVALGCKECLLPLESGKSSECRTLSDALTRCGVMVTERKKTEFKARDLVQDLGRLVKGSIEPVRDLVSGFEFAPAALGALLSYAELLADEGNYGNYSICRYNLGSYMRLDSAAMRALNVLESKTDANKNFSLFGLMNRTCTAGMGKRLLHMWLKQPLLDVSEINSRLDLVQAFVEDTELRQDLRQHLRRISDIERLMRNIQRTRAGLQHIVKLYQSSIRVPHIKSALEKYDGQFSSLIKERYLDPFELLTDDDHSNKFISLVETSVDLDQLENGEYMISPSYDDALATLKSEQESLERQIHNLHKQTAFDLDLPVDKALKLDKGTQFGHVFRITKKEEPKVRKKLSTQFIVLETRKDGVKFTNTKLKKLGDQYQKVLEEYKNCQKELVNRVVQTTATFSEVFEHLAGFLSELDVLLSFADLASSCPTPYTRPRITPPDVGDIVLEGSRHPCVEAQDWVNFIPNDCRLVRGKSWFQIITGPNMGGKSTFIRQVGVNILMAQVGCFVPCEKASISVRDCIFARVGAGDCQLRGVSTFMQEMLETASILKGATENSLVIIDELGRGTSTYDGFGLAWAICEHIVEAIKAPTLFATHFHELTALAHENGNYELQKKQIVGVANYHVSAHIDSSSRKLTMLYKVEPGACDQSFGIHVAEFANFPESVVALAREKAAELEDFSPTSIISTDAGQEMDQLRLLLLDASLKLVNSIDITCTVAKDKKLALPKERLSVSLEGSKRKRGYDADDISRGAAKAHKFLKEFAELPLETMDLKQALQQVTKLKDDLQKDANNSEWLQQFF</sequence>
<evidence type="ECO:0000313" key="15">
    <source>
        <dbReference type="Proteomes" id="UP000239757"/>
    </source>
</evidence>
<dbReference type="SMART" id="SM00534">
    <property type="entry name" value="MUTSac"/>
    <property type="match status" value="1"/>
</dbReference>
<dbReference type="GO" id="GO:0051053">
    <property type="term" value="P:negative regulation of DNA metabolic process"/>
    <property type="evidence" value="ECO:0007669"/>
    <property type="project" value="UniProtKB-ARBA"/>
</dbReference>
<evidence type="ECO:0000256" key="4">
    <source>
        <dbReference type="ARBA" id="ARBA00022741"/>
    </source>
</evidence>
<dbReference type="SUPFAM" id="SSF48334">
    <property type="entry name" value="DNA repair protein MutS, domain III"/>
    <property type="match status" value="1"/>
</dbReference>
<evidence type="ECO:0000256" key="3">
    <source>
        <dbReference type="ARBA" id="ARBA00019549"/>
    </source>
</evidence>
<evidence type="ECO:0000313" key="14">
    <source>
        <dbReference type="EMBL" id="PPR84938.1"/>
    </source>
</evidence>
<dbReference type="FunFam" id="3.40.50.300:FF:000925">
    <property type="entry name" value="DNA mismatch repair protein MSH2"/>
    <property type="match status" value="1"/>
</dbReference>
<dbReference type="InterPro" id="IPR007861">
    <property type="entry name" value="DNA_mismatch_repair_MutS_clamp"/>
</dbReference>
<dbReference type="Gene3D" id="3.30.420.110">
    <property type="entry name" value="MutS, connector domain"/>
    <property type="match status" value="1"/>
</dbReference>
<dbReference type="SUPFAM" id="SSF52540">
    <property type="entry name" value="P-loop containing nucleoside triphosphate hydrolases"/>
    <property type="match status" value="1"/>
</dbReference>
<keyword evidence="6" id="KW-0067">ATP-binding</keyword>
<dbReference type="InterPro" id="IPR036187">
    <property type="entry name" value="DNA_mismatch_repair_MutS_sf"/>
</dbReference>
<evidence type="ECO:0000256" key="12">
    <source>
        <dbReference type="RuleBase" id="RU003756"/>
    </source>
</evidence>
<dbReference type="PROSITE" id="PS00486">
    <property type="entry name" value="DNA_MISMATCH_REPAIR_2"/>
    <property type="match status" value="1"/>
</dbReference>
<dbReference type="CDD" id="cd03285">
    <property type="entry name" value="ABC_MSH2_euk"/>
    <property type="match status" value="1"/>
</dbReference>
<dbReference type="GO" id="GO:0006312">
    <property type="term" value="P:mitotic recombination"/>
    <property type="evidence" value="ECO:0007669"/>
    <property type="project" value="TreeGrafter"/>
</dbReference>
<dbReference type="GO" id="GO:0030983">
    <property type="term" value="F:mismatched DNA binding"/>
    <property type="evidence" value="ECO:0007669"/>
    <property type="project" value="InterPro"/>
</dbReference>
<dbReference type="Gene3D" id="1.10.1420.10">
    <property type="match status" value="2"/>
</dbReference>
<dbReference type="Pfam" id="PF01624">
    <property type="entry name" value="MutS_I"/>
    <property type="match status" value="1"/>
</dbReference>
<accession>A0A2P5W1H0</accession>
<name>A0A2P5W1H0_GOSBA</name>
<feature type="domain" description="DNA mismatch repair proteins mutS family" evidence="13">
    <location>
        <begin position="740"/>
        <end position="756"/>
    </location>
</feature>
<evidence type="ECO:0000256" key="7">
    <source>
        <dbReference type="ARBA" id="ARBA00023125"/>
    </source>
</evidence>
<dbReference type="EMBL" id="KZ669626">
    <property type="protein sequence ID" value="PPR84938.1"/>
    <property type="molecule type" value="Genomic_DNA"/>
</dbReference>
<dbReference type="InterPro" id="IPR016151">
    <property type="entry name" value="DNA_mismatch_repair_MutS_N"/>
</dbReference>
<evidence type="ECO:0000256" key="2">
    <source>
        <dbReference type="ARBA" id="ARBA00006271"/>
    </source>
</evidence>
<dbReference type="PANTHER" id="PTHR11361">
    <property type="entry name" value="DNA MISMATCH REPAIR PROTEIN MUTS FAMILY MEMBER"/>
    <property type="match status" value="1"/>
</dbReference>
<proteinExistence type="inferred from homology"/>
<evidence type="ECO:0000259" key="13">
    <source>
        <dbReference type="PROSITE" id="PS00486"/>
    </source>
</evidence>
<keyword evidence="9" id="KW-0539">Nucleus</keyword>
<evidence type="ECO:0000256" key="5">
    <source>
        <dbReference type="ARBA" id="ARBA00022763"/>
    </source>
</evidence>
<evidence type="ECO:0000256" key="9">
    <source>
        <dbReference type="ARBA" id="ARBA00023242"/>
    </source>
</evidence>
<dbReference type="InterPro" id="IPR032642">
    <property type="entry name" value="Msh2_ATP-bd"/>
</dbReference>
<dbReference type="Proteomes" id="UP000239757">
    <property type="component" value="Unassembled WGS sequence"/>
</dbReference>
<comment type="similarity">
    <text evidence="2 12">Belongs to the DNA mismatch repair MutS family.</text>
</comment>
<dbReference type="GO" id="GO:0005524">
    <property type="term" value="F:ATP binding"/>
    <property type="evidence" value="ECO:0007669"/>
    <property type="project" value="UniProtKB-KW"/>
</dbReference>
<dbReference type="Gene3D" id="3.40.1170.10">
    <property type="entry name" value="DNA repair protein MutS, domain I"/>
    <property type="match status" value="1"/>
</dbReference>
<dbReference type="InterPro" id="IPR007696">
    <property type="entry name" value="DNA_mismatch_repair_MutS_core"/>
</dbReference>
<protein>
    <recommendedName>
        <fullName evidence="11">DNA mismatch repair protein MSH2</fullName>
    </recommendedName>
    <alternativeName>
        <fullName evidence="3">DNA mismatch repair protein Msh2</fullName>
    </alternativeName>
    <alternativeName>
        <fullName evidence="10">MutS protein homolog 2</fullName>
    </alternativeName>
</protein>
<evidence type="ECO:0000256" key="10">
    <source>
        <dbReference type="ARBA" id="ARBA00029795"/>
    </source>
</evidence>
<dbReference type="PANTHER" id="PTHR11361:SF35">
    <property type="entry name" value="DNA MISMATCH REPAIR PROTEIN MSH2"/>
    <property type="match status" value="1"/>
</dbReference>
<dbReference type="OrthoDB" id="295033at2759"/>
<dbReference type="SMART" id="SM00533">
    <property type="entry name" value="MUTSd"/>
    <property type="match status" value="1"/>
</dbReference>
<dbReference type="FunFam" id="3.40.1170.10:FF:000003">
    <property type="entry name" value="DNA mismatch repair protein"/>
    <property type="match status" value="1"/>
</dbReference>
<comment type="function">
    <text evidence="12">Component of the post-replicative DNA mismatch repair system (MMR).</text>
</comment>
<organism evidence="14 15">
    <name type="scientific">Gossypium barbadense</name>
    <name type="common">Sea Island cotton</name>
    <name type="synonym">Hibiscus barbadensis</name>
    <dbReference type="NCBI Taxonomy" id="3634"/>
    <lineage>
        <taxon>Eukaryota</taxon>
        <taxon>Viridiplantae</taxon>
        <taxon>Streptophyta</taxon>
        <taxon>Embryophyta</taxon>
        <taxon>Tracheophyta</taxon>
        <taxon>Spermatophyta</taxon>
        <taxon>Magnoliopsida</taxon>
        <taxon>eudicotyledons</taxon>
        <taxon>Gunneridae</taxon>
        <taxon>Pentapetalae</taxon>
        <taxon>rosids</taxon>
        <taxon>malvids</taxon>
        <taxon>Malvales</taxon>
        <taxon>Malvaceae</taxon>
        <taxon>Malvoideae</taxon>
        <taxon>Gossypium</taxon>
    </lineage>
</organism>
<dbReference type="GO" id="GO:0140664">
    <property type="term" value="F:ATP-dependent DNA damage sensor activity"/>
    <property type="evidence" value="ECO:0007669"/>
    <property type="project" value="InterPro"/>
</dbReference>
<dbReference type="FunFam" id="3.30.420.110:FF:000002">
    <property type="entry name" value="DNA mismatch repair protein"/>
    <property type="match status" value="1"/>
</dbReference>
<dbReference type="Pfam" id="PF05188">
    <property type="entry name" value="MutS_II"/>
    <property type="match status" value="1"/>
</dbReference>
<dbReference type="Pfam" id="PF05192">
    <property type="entry name" value="MutS_III"/>
    <property type="match status" value="1"/>
</dbReference>